<name>A0A9D4Z385_ADICA</name>
<reference evidence="5" key="1">
    <citation type="submission" date="2021-01" db="EMBL/GenBank/DDBJ databases">
        <title>Adiantum capillus-veneris genome.</title>
        <authorList>
            <person name="Fang Y."/>
            <person name="Liao Q."/>
        </authorList>
    </citation>
    <scope>NUCLEOTIDE SEQUENCE</scope>
    <source>
        <strain evidence="5">H3</strain>
        <tissue evidence="5">Leaf</tissue>
    </source>
</reference>
<evidence type="ECO:0000313" key="6">
    <source>
        <dbReference type="Proteomes" id="UP000886520"/>
    </source>
</evidence>
<dbReference type="GO" id="GO:0005737">
    <property type="term" value="C:cytoplasm"/>
    <property type="evidence" value="ECO:0007669"/>
    <property type="project" value="TreeGrafter"/>
</dbReference>
<dbReference type="Pfam" id="PF03999">
    <property type="entry name" value="MAP65_ASE1"/>
    <property type="match status" value="1"/>
</dbReference>
<sequence>MVNSIGWPHAGVGTKFGLLIDELQLIWDEIGEEDKDRNEMLLELELECLEIYRRKVTEANHSRANIHQILADIHREIVTIASELGDHPPMAQLEKRGVSLKQQLGNLEPILEEIRGKKDQRIRLFRDIRVQICGLQSEIDPLLSIAEVPTQEQDWTLKKLNELQERLRNLQKEKNDRLHKVMDHVNTIRSLCKVLGCDFLATIREVHPSLDECSSNQAQSITDETIERLSFTVEILMEEKRRRMQQIQDLGASLLELWNLLDTPAAEQLPFQHVTCNIAAAEHEFVAAAALSLRIIEQARAEVERLEELKASKMKELVIKKHNELDEICKRAHIVPDGLLALDDILGFIEDGNVDPAELLMNIEEQIAGIREEAYSRKDIMDKIERWLAACEEEKWLEEYNKDENRYNATRGAHLNLKRAERARMTVNKIPVLLESLVAKAMAWEEERAKPFLYDGVRLLSTVDEYKIMRMEKEEEKRRHRDQRRLQEQLVNEQETAVGTKPSPSGNKTPKKGVCNSRLNGNGTIASVRRLSLGGAMLQQEQSTMARTSGTTPSKNMSLVTTKKEGRSTIAQPPPTTFASKGQTQAEDIPGPLPLEVLAVLPRMPLSLVAASGMRPNTNSEDHTIGTFEKAASFPISSPYGAAVVDEENTRPLQHSTFHDQQIGQPQQSPFQLQESVTPAQEFSFEEKRLAFMKQQEAQLGCRWPQQEGLELESEGVLTERLEQAGGGALQMGSTFELLFVSNDMYRGGTRAIAKACTDKQANEFSN</sequence>
<keyword evidence="2" id="KW-0493">Microtubule</keyword>
<feature type="compositionally biased region" description="Polar residues" evidence="4">
    <location>
        <begin position="490"/>
        <end position="508"/>
    </location>
</feature>
<keyword evidence="3" id="KW-0175">Coiled coil</keyword>
<comment type="similarity">
    <text evidence="1">Belongs to the MAP65/ASE1 family.</text>
</comment>
<dbReference type="GO" id="GO:0000226">
    <property type="term" value="P:microtubule cytoskeleton organization"/>
    <property type="evidence" value="ECO:0007669"/>
    <property type="project" value="InterPro"/>
</dbReference>
<dbReference type="PANTHER" id="PTHR19321:SF41">
    <property type="entry name" value="FASCETTO-RELATED"/>
    <property type="match status" value="1"/>
</dbReference>
<evidence type="ECO:0000256" key="3">
    <source>
        <dbReference type="SAM" id="Coils"/>
    </source>
</evidence>
<feature type="compositionally biased region" description="Polar residues" evidence="4">
    <location>
        <begin position="577"/>
        <end position="586"/>
    </location>
</feature>
<dbReference type="EMBL" id="JABFUD020000025">
    <property type="protein sequence ID" value="KAI5059469.1"/>
    <property type="molecule type" value="Genomic_DNA"/>
</dbReference>
<comment type="caution">
    <text evidence="5">The sequence shown here is derived from an EMBL/GenBank/DDBJ whole genome shotgun (WGS) entry which is preliminary data.</text>
</comment>
<protein>
    <submittedName>
        <fullName evidence="5">Uncharacterized protein</fullName>
    </submittedName>
</protein>
<dbReference type="OrthoDB" id="642895at2759"/>
<dbReference type="PANTHER" id="PTHR19321">
    <property type="entry name" value="PROTEIN REGULATOR OF CYTOKINESIS 1 PRC1-RELATED"/>
    <property type="match status" value="1"/>
</dbReference>
<evidence type="ECO:0000256" key="1">
    <source>
        <dbReference type="ARBA" id="ARBA00006187"/>
    </source>
</evidence>
<feature type="coiled-coil region" evidence="3">
    <location>
        <begin position="289"/>
        <end position="316"/>
    </location>
</feature>
<dbReference type="Proteomes" id="UP000886520">
    <property type="component" value="Chromosome 25"/>
</dbReference>
<dbReference type="InterPro" id="IPR007145">
    <property type="entry name" value="MAP65_Ase1_PRC1"/>
</dbReference>
<keyword evidence="6" id="KW-1185">Reference proteome</keyword>
<dbReference type="AlphaFoldDB" id="A0A9D4Z385"/>
<evidence type="ECO:0000313" key="5">
    <source>
        <dbReference type="EMBL" id="KAI5059469.1"/>
    </source>
</evidence>
<feature type="coiled-coil region" evidence="3">
    <location>
        <begin position="153"/>
        <end position="180"/>
    </location>
</feature>
<accession>A0A9D4Z385</accession>
<feature type="region of interest" description="Disordered" evidence="4">
    <location>
        <begin position="473"/>
        <end position="521"/>
    </location>
</feature>
<feature type="region of interest" description="Disordered" evidence="4">
    <location>
        <begin position="564"/>
        <end position="586"/>
    </location>
</feature>
<dbReference type="Gene3D" id="1.20.58.1520">
    <property type="match status" value="1"/>
</dbReference>
<proteinExistence type="inferred from homology"/>
<dbReference type="GO" id="GO:0005874">
    <property type="term" value="C:microtubule"/>
    <property type="evidence" value="ECO:0007669"/>
    <property type="project" value="UniProtKB-KW"/>
</dbReference>
<dbReference type="GO" id="GO:0008017">
    <property type="term" value="F:microtubule binding"/>
    <property type="evidence" value="ECO:0007669"/>
    <property type="project" value="InterPro"/>
</dbReference>
<organism evidence="5 6">
    <name type="scientific">Adiantum capillus-veneris</name>
    <name type="common">Maidenhair fern</name>
    <dbReference type="NCBI Taxonomy" id="13818"/>
    <lineage>
        <taxon>Eukaryota</taxon>
        <taxon>Viridiplantae</taxon>
        <taxon>Streptophyta</taxon>
        <taxon>Embryophyta</taxon>
        <taxon>Tracheophyta</taxon>
        <taxon>Polypodiopsida</taxon>
        <taxon>Polypodiidae</taxon>
        <taxon>Polypodiales</taxon>
        <taxon>Pteridineae</taxon>
        <taxon>Pteridaceae</taxon>
        <taxon>Vittarioideae</taxon>
        <taxon>Adiantum</taxon>
    </lineage>
</organism>
<evidence type="ECO:0000256" key="4">
    <source>
        <dbReference type="SAM" id="MobiDB-lite"/>
    </source>
</evidence>
<dbReference type="GO" id="GO:0005819">
    <property type="term" value="C:spindle"/>
    <property type="evidence" value="ECO:0007669"/>
    <property type="project" value="TreeGrafter"/>
</dbReference>
<evidence type="ECO:0000256" key="2">
    <source>
        <dbReference type="ARBA" id="ARBA00022701"/>
    </source>
</evidence>
<gene>
    <name evidence="5" type="ORF">GOP47_0025788</name>
</gene>